<comment type="caution">
    <text evidence="1">The sequence shown here is derived from an EMBL/GenBank/DDBJ whole genome shotgun (WGS) entry which is preliminary data.</text>
</comment>
<dbReference type="EMBL" id="NXLW01000003">
    <property type="protein sequence ID" value="RDU73143.1"/>
    <property type="molecule type" value="Genomic_DNA"/>
</dbReference>
<dbReference type="RefSeq" id="WP_104762708.1">
    <property type="nucleotide sequence ID" value="NZ_FZPM01000006.1"/>
</dbReference>
<gene>
    <name evidence="1" type="ORF">CQA66_02660</name>
</gene>
<dbReference type="OrthoDB" id="5323081at2"/>
<dbReference type="AlphaFoldDB" id="A0A3D8J6N4"/>
<evidence type="ECO:0000313" key="2">
    <source>
        <dbReference type="Proteomes" id="UP000256424"/>
    </source>
</evidence>
<evidence type="ECO:0000313" key="1">
    <source>
        <dbReference type="EMBL" id="RDU73143.1"/>
    </source>
</evidence>
<name>A0A3D8J6N4_9HELI</name>
<sequence length="149" mass="16916">MAIKNNDNKSDFFVDLPMVFSVVKADELVASANEFYGTNIILPKAGGRFDVRSTQGVVHKFYLYKLTMRKLDSEERQFKNNVSGFETTMEKMGVFSNLYEVMTFADTITIFSNLNEADIFLRAVLRANDDNTKSVFLCADSEIEGLEHL</sequence>
<reference evidence="1 2" key="1">
    <citation type="submission" date="2018-04" db="EMBL/GenBank/DDBJ databases">
        <title>Novel Campyloabacter and Helicobacter Species and Strains.</title>
        <authorList>
            <person name="Mannion A.J."/>
            <person name="Shen Z."/>
            <person name="Fox J.G."/>
        </authorList>
    </citation>
    <scope>NUCLEOTIDE SEQUENCE [LARGE SCALE GENOMIC DNA]</scope>
    <source>
        <strain evidence="1 2">MIT 97-5075</strain>
    </source>
</reference>
<dbReference type="Proteomes" id="UP000256424">
    <property type="component" value="Unassembled WGS sequence"/>
</dbReference>
<keyword evidence="2" id="KW-1185">Reference proteome</keyword>
<protein>
    <submittedName>
        <fullName evidence="1">Uncharacterized protein</fullName>
    </submittedName>
</protein>
<proteinExistence type="predicted"/>
<accession>A0A3D8J6N4</accession>
<organism evidence="1 2">
    <name type="scientific">Helicobacter aurati</name>
    <dbReference type="NCBI Taxonomy" id="137778"/>
    <lineage>
        <taxon>Bacteria</taxon>
        <taxon>Pseudomonadati</taxon>
        <taxon>Campylobacterota</taxon>
        <taxon>Epsilonproteobacteria</taxon>
        <taxon>Campylobacterales</taxon>
        <taxon>Helicobacteraceae</taxon>
        <taxon>Helicobacter</taxon>
    </lineage>
</organism>